<evidence type="ECO:0000313" key="15">
    <source>
        <dbReference type="Proteomes" id="UP000594263"/>
    </source>
</evidence>
<dbReference type="GO" id="GO:0032259">
    <property type="term" value="P:methylation"/>
    <property type="evidence" value="ECO:0007669"/>
    <property type="project" value="UniProtKB-KW"/>
</dbReference>
<keyword evidence="15" id="KW-1185">Reference proteome</keyword>
<keyword evidence="3" id="KW-0489">Methyltransferase</keyword>
<organism evidence="14 15">
    <name type="scientific">Kalanchoe fedtschenkoi</name>
    <name type="common">Lavender scallops</name>
    <name type="synonym">South American air plant</name>
    <dbReference type="NCBI Taxonomy" id="63787"/>
    <lineage>
        <taxon>Eukaryota</taxon>
        <taxon>Viridiplantae</taxon>
        <taxon>Streptophyta</taxon>
        <taxon>Embryophyta</taxon>
        <taxon>Tracheophyta</taxon>
        <taxon>Spermatophyta</taxon>
        <taxon>Magnoliopsida</taxon>
        <taxon>eudicotyledons</taxon>
        <taxon>Gunneridae</taxon>
        <taxon>Pentapetalae</taxon>
        <taxon>Saxifragales</taxon>
        <taxon>Crassulaceae</taxon>
        <taxon>Kalanchoe</taxon>
    </lineage>
</organism>
<dbReference type="Gene3D" id="2.170.270.10">
    <property type="entry name" value="SET domain"/>
    <property type="match status" value="1"/>
</dbReference>
<dbReference type="Gramene" id="Kaladp0024s0286.1.v1.1">
    <property type="protein sequence ID" value="Kaladp0024s0286.1.v1.1.CDS.1"/>
    <property type="gene ID" value="Kaladp0024s0286.v1.1"/>
</dbReference>
<dbReference type="OMA" id="THQWKEN"/>
<dbReference type="Gene3D" id="2.30.280.10">
    <property type="entry name" value="SRA-YDG"/>
    <property type="match status" value="1"/>
</dbReference>
<feature type="domain" description="Post-SET" evidence="12">
    <location>
        <begin position="673"/>
        <end position="689"/>
    </location>
</feature>
<keyword evidence="6" id="KW-0156">Chromatin regulator</keyword>
<feature type="region of interest" description="Disordered" evidence="9">
    <location>
        <begin position="70"/>
        <end position="143"/>
    </location>
</feature>
<dbReference type="FunFam" id="2.30.280.10:FF:000003">
    <property type="entry name" value="Histone-lysine N-methyltransferase, H3 lysine-9 specific SUVH5"/>
    <property type="match status" value="1"/>
</dbReference>
<dbReference type="PROSITE" id="PS51575">
    <property type="entry name" value="SAM_MT43_SUVAR39_2"/>
    <property type="match status" value="1"/>
</dbReference>
<reference evidence="14" key="1">
    <citation type="submission" date="2021-01" db="UniProtKB">
        <authorList>
            <consortium name="EnsemblPlants"/>
        </authorList>
    </citation>
    <scope>IDENTIFICATION</scope>
</reference>
<dbReference type="InterPro" id="IPR003616">
    <property type="entry name" value="Post-SET_dom"/>
</dbReference>
<dbReference type="AlphaFoldDB" id="A0A7N0T695"/>
<keyword evidence="5" id="KW-0949">S-adenosyl-L-methionine</keyword>
<keyword evidence="2" id="KW-0158">Chromosome</keyword>
<dbReference type="PANTHER" id="PTHR45660:SF73">
    <property type="entry name" value="HISTONE-LYSINE N-METHYLTRANSFERASE, H3 LYSINE-9 SPECIFIC SUVH1"/>
    <property type="match status" value="1"/>
</dbReference>
<accession>A0A7N0T695</accession>
<dbReference type="InterPro" id="IPR046341">
    <property type="entry name" value="SET_dom_sf"/>
</dbReference>
<dbReference type="EnsemblPlants" id="Kaladp0024s0286.2.v1.1">
    <property type="protein sequence ID" value="Kaladp0024s0286.2.v1.1.CDS.1"/>
    <property type="gene ID" value="Kaladp0024s0286.v1.1"/>
</dbReference>
<evidence type="ECO:0000259" key="10">
    <source>
        <dbReference type="PROSITE" id="PS50280"/>
    </source>
</evidence>
<dbReference type="GO" id="GO:0003690">
    <property type="term" value="F:double-stranded DNA binding"/>
    <property type="evidence" value="ECO:0007669"/>
    <property type="project" value="TreeGrafter"/>
</dbReference>
<evidence type="ECO:0000256" key="9">
    <source>
        <dbReference type="SAM" id="MobiDB-lite"/>
    </source>
</evidence>
<dbReference type="EnsemblPlants" id="Kaladp0024s0286.5.v1.1">
    <property type="protein sequence ID" value="Kaladp0024s0286.5.v1.1.CDS.1"/>
    <property type="gene ID" value="Kaladp0024s0286.v1.1"/>
</dbReference>
<dbReference type="SMART" id="SM00317">
    <property type="entry name" value="SET"/>
    <property type="match status" value="1"/>
</dbReference>
<protein>
    <submittedName>
        <fullName evidence="14">Uncharacterized protein</fullName>
    </submittedName>
</protein>
<dbReference type="InterPro" id="IPR007728">
    <property type="entry name" value="Pre-SET_dom"/>
</dbReference>
<dbReference type="GO" id="GO:0005634">
    <property type="term" value="C:nucleus"/>
    <property type="evidence" value="ECO:0007669"/>
    <property type="project" value="UniProtKB-SubCell"/>
</dbReference>
<dbReference type="Pfam" id="PF02182">
    <property type="entry name" value="SAD_SRA"/>
    <property type="match status" value="1"/>
</dbReference>
<dbReference type="EnsemblPlants" id="Kaladp0024s0286.1.v1.1">
    <property type="protein sequence ID" value="Kaladp0024s0286.1.v1.1.CDS.1"/>
    <property type="gene ID" value="Kaladp0024s0286.v1.1"/>
</dbReference>
<dbReference type="SUPFAM" id="SSF88697">
    <property type="entry name" value="PUA domain-like"/>
    <property type="match status" value="1"/>
</dbReference>
<sequence>MEGGLGQSYSEANKSRVLDVKPLRCWAPVFPKSPQSPLLPNSASLGSSQLAFNAFYPSTVLPGSDELNHPAAAANGGSQNGFFPFGNPGGPPSAAAPAPIRSYKSSEPTPAVVTQDHGASNGDVGGSLQIDRSDNASGSVKRKRTVLSFDGKSESRKNLVCLDTSQREEGSAEIVEYVRMMFDAVRRRLSQLEEAKEALISLKKRPDLKAGSILMSKGIRTNMIKRTGTVPGVEIGDIFFFRMEMCLVGLHGPCMAGIDYLTCKGNSEDEPLALSIVSSGVYDDEAEDKDVLIYTGQGGVRKKQVVDQKLEKGNLALERSLQRANEIRVIRGMKDLMNPSAKVYVYDGLYKVQESWTEKGRTGGNIFKYKLVRIAHQPSAFSIWKSVEKWKHGFGSRVGLILPDLASGAENLPVSLVNDVDNDRGPSYFTYFPSVKYSKPYTSTTLRLGCNCHTCTPGDLNCCCIRKNDGDFPYLASGVLVSRRPMLYECSPLCPCFPNCKNRVSQTGLKFHLEVFKTTDRGWGLRSWDPIRAGAFICEYAGEVVDKLNLKRKSERDDYIFDTGQHNQNSLKWNYEPALLDEEKSGECTEDYEIPVPLTISAKKIGNVARFMNHSCNPNIFWQPVMYEHNSEPFLHIAFFAIKNIPPMTELTFDYGITPMVSHQAHVSDTADGKKKCLCKSANCRGYFR</sequence>
<dbReference type="SUPFAM" id="SSF82199">
    <property type="entry name" value="SET domain"/>
    <property type="match status" value="1"/>
</dbReference>
<evidence type="ECO:0000256" key="7">
    <source>
        <dbReference type="ARBA" id="ARBA00023242"/>
    </source>
</evidence>
<keyword evidence="7 8" id="KW-0539">Nucleus</keyword>
<evidence type="ECO:0000256" key="8">
    <source>
        <dbReference type="PROSITE-ProRule" id="PRU00358"/>
    </source>
</evidence>
<evidence type="ECO:0000256" key="4">
    <source>
        <dbReference type="ARBA" id="ARBA00022679"/>
    </source>
</evidence>
<dbReference type="PROSITE" id="PS51015">
    <property type="entry name" value="YDG"/>
    <property type="match status" value="1"/>
</dbReference>
<dbReference type="InterPro" id="IPR015947">
    <property type="entry name" value="PUA-like_sf"/>
</dbReference>
<evidence type="ECO:0000256" key="6">
    <source>
        <dbReference type="ARBA" id="ARBA00022853"/>
    </source>
</evidence>
<proteinExistence type="predicted"/>
<dbReference type="PANTHER" id="PTHR45660">
    <property type="entry name" value="HISTONE-LYSINE N-METHYLTRANSFERASE SETMAR"/>
    <property type="match status" value="1"/>
</dbReference>
<dbReference type="PROSITE" id="PS50868">
    <property type="entry name" value="POST_SET"/>
    <property type="match status" value="1"/>
</dbReference>
<evidence type="ECO:0000259" key="11">
    <source>
        <dbReference type="PROSITE" id="PS50867"/>
    </source>
</evidence>
<dbReference type="InterPro" id="IPR001214">
    <property type="entry name" value="SET_dom"/>
</dbReference>
<dbReference type="EnsemblPlants" id="Kaladp0024s0286.3.v1.1">
    <property type="protein sequence ID" value="Kaladp0024s0286.3.v1.1.CDS.1"/>
    <property type="gene ID" value="Kaladp0024s0286.v1.1"/>
</dbReference>
<dbReference type="Pfam" id="PF05033">
    <property type="entry name" value="Pre-SET"/>
    <property type="match status" value="1"/>
</dbReference>
<evidence type="ECO:0000256" key="5">
    <source>
        <dbReference type="ARBA" id="ARBA00022691"/>
    </source>
</evidence>
<feature type="domain" description="YDG" evidence="13">
    <location>
        <begin position="228"/>
        <end position="373"/>
    </location>
</feature>
<comment type="subcellular location">
    <subcellularLocation>
        <location evidence="1">Chromosome</location>
    </subcellularLocation>
    <subcellularLocation>
        <location evidence="8">Nucleus</location>
    </subcellularLocation>
</comment>
<dbReference type="PROSITE" id="PS50280">
    <property type="entry name" value="SET"/>
    <property type="match status" value="1"/>
</dbReference>
<evidence type="ECO:0000259" key="13">
    <source>
        <dbReference type="PROSITE" id="PS51015"/>
    </source>
</evidence>
<name>A0A7N0T695_KALFE</name>
<dbReference type="GO" id="GO:0005694">
    <property type="term" value="C:chromosome"/>
    <property type="evidence" value="ECO:0007669"/>
    <property type="project" value="UniProtKB-SubCell"/>
</dbReference>
<evidence type="ECO:0000256" key="2">
    <source>
        <dbReference type="ARBA" id="ARBA00022454"/>
    </source>
</evidence>
<dbReference type="GO" id="GO:0042054">
    <property type="term" value="F:histone methyltransferase activity"/>
    <property type="evidence" value="ECO:0007669"/>
    <property type="project" value="InterPro"/>
</dbReference>
<dbReference type="Gramene" id="Kaladp0024s0286.5.v1.1">
    <property type="protein sequence ID" value="Kaladp0024s0286.5.v1.1.CDS.1"/>
    <property type="gene ID" value="Kaladp0024s0286.v1.1"/>
</dbReference>
<dbReference type="EnsemblPlants" id="Kaladp0024s0286.4.v1.1">
    <property type="protein sequence ID" value="Kaladp0024s0286.4.v1.1.CDS.1"/>
    <property type="gene ID" value="Kaladp0024s0286.v1.1"/>
</dbReference>
<dbReference type="Pfam" id="PF00856">
    <property type="entry name" value="SET"/>
    <property type="match status" value="1"/>
</dbReference>
<evidence type="ECO:0000256" key="1">
    <source>
        <dbReference type="ARBA" id="ARBA00004286"/>
    </source>
</evidence>
<dbReference type="InterPro" id="IPR025794">
    <property type="entry name" value="H3-K9-MeTrfase_plant"/>
</dbReference>
<feature type="domain" description="Pre-SET" evidence="11">
    <location>
        <begin position="448"/>
        <end position="508"/>
    </location>
</feature>
<keyword evidence="4" id="KW-0808">Transferase</keyword>
<dbReference type="InterPro" id="IPR003105">
    <property type="entry name" value="SRA_YDG"/>
</dbReference>
<dbReference type="SMART" id="SM00466">
    <property type="entry name" value="SRA"/>
    <property type="match status" value="1"/>
</dbReference>
<feature type="compositionally biased region" description="Low complexity" evidence="9">
    <location>
        <begin position="75"/>
        <end position="99"/>
    </location>
</feature>
<dbReference type="PROSITE" id="PS50867">
    <property type="entry name" value="PRE_SET"/>
    <property type="match status" value="1"/>
</dbReference>
<dbReference type="Gramene" id="Kaladp0024s0286.4.v1.1">
    <property type="protein sequence ID" value="Kaladp0024s0286.4.v1.1.CDS.1"/>
    <property type="gene ID" value="Kaladp0024s0286.v1.1"/>
</dbReference>
<dbReference type="Gramene" id="Kaladp0024s0286.3.v1.1">
    <property type="protein sequence ID" value="Kaladp0024s0286.3.v1.1.CDS.1"/>
    <property type="gene ID" value="Kaladp0024s0286.v1.1"/>
</dbReference>
<dbReference type="InterPro" id="IPR051357">
    <property type="entry name" value="H3K9_HMTase_SUVAR3-9"/>
</dbReference>
<dbReference type="SMART" id="SM00468">
    <property type="entry name" value="PreSET"/>
    <property type="match status" value="1"/>
</dbReference>
<evidence type="ECO:0000313" key="14">
    <source>
        <dbReference type="EnsemblPlants" id="Kaladp0024s0286.2.v1.1.CDS.1"/>
    </source>
</evidence>
<dbReference type="Proteomes" id="UP000594263">
    <property type="component" value="Unplaced"/>
</dbReference>
<dbReference type="Gramene" id="Kaladp0024s0286.2.v1.1">
    <property type="protein sequence ID" value="Kaladp0024s0286.2.v1.1.CDS.1"/>
    <property type="gene ID" value="Kaladp0024s0286.v1.1"/>
</dbReference>
<dbReference type="GO" id="GO:0008270">
    <property type="term" value="F:zinc ion binding"/>
    <property type="evidence" value="ECO:0007669"/>
    <property type="project" value="InterPro"/>
</dbReference>
<feature type="domain" description="SET" evidence="10">
    <location>
        <begin position="511"/>
        <end position="656"/>
    </location>
</feature>
<dbReference type="InterPro" id="IPR036987">
    <property type="entry name" value="SRA-YDG_sf"/>
</dbReference>
<evidence type="ECO:0000259" key="12">
    <source>
        <dbReference type="PROSITE" id="PS50868"/>
    </source>
</evidence>
<evidence type="ECO:0000256" key="3">
    <source>
        <dbReference type="ARBA" id="ARBA00022603"/>
    </source>
</evidence>